<feature type="transmembrane region" description="Helical" evidence="5">
    <location>
        <begin position="142"/>
        <end position="164"/>
    </location>
</feature>
<dbReference type="PANTHER" id="PTHR42718">
    <property type="entry name" value="MAJOR FACILITATOR SUPERFAMILY MULTIDRUG TRANSPORTER MFSC"/>
    <property type="match status" value="1"/>
</dbReference>
<evidence type="ECO:0000256" key="3">
    <source>
        <dbReference type="ARBA" id="ARBA00022989"/>
    </source>
</evidence>
<comment type="subcellular location">
    <subcellularLocation>
        <location evidence="1">Cell membrane</location>
        <topology evidence="1">Multi-pass membrane protein</topology>
    </subcellularLocation>
</comment>
<dbReference type="InterPro" id="IPR011701">
    <property type="entry name" value="MFS"/>
</dbReference>
<keyword evidence="2 5" id="KW-0812">Transmembrane</keyword>
<feature type="transmembrane region" description="Helical" evidence="5">
    <location>
        <begin position="85"/>
        <end position="107"/>
    </location>
</feature>
<accession>A0A563E8X1</accession>
<dbReference type="Pfam" id="PF07690">
    <property type="entry name" value="MFS_1"/>
    <property type="match status" value="1"/>
</dbReference>
<feature type="transmembrane region" description="Helical" evidence="5">
    <location>
        <begin position="411"/>
        <end position="430"/>
    </location>
</feature>
<dbReference type="PROSITE" id="PS50850">
    <property type="entry name" value="MFS"/>
    <property type="match status" value="1"/>
</dbReference>
<reference evidence="7 8" key="1">
    <citation type="submission" date="2019-05" db="EMBL/GenBank/DDBJ databases">
        <authorList>
            <person name="Lee S.D."/>
        </authorList>
    </citation>
    <scope>NUCLEOTIDE SEQUENCE [LARGE SCALE GENOMIC DNA]</scope>
    <source>
        <strain evidence="7 8">C5-26</strain>
    </source>
</reference>
<feature type="transmembrane region" description="Helical" evidence="5">
    <location>
        <begin position="344"/>
        <end position="362"/>
    </location>
</feature>
<dbReference type="EMBL" id="VCQV01000001">
    <property type="protein sequence ID" value="TWP38966.1"/>
    <property type="molecule type" value="Genomic_DNA"/>
</dbReference>
<name>A0A563E8X1_9MICO</name>
<feature type="transmembrane region" description="Helical" evidence="5">
    <location>
        <begin position="311"/>
        <end position="332"/>
    </location>
</feature>
<organism evidence="7 8">
    <name type="scientific">Leekyejoonella antrihumi</name>
    <dbReference type="NCBI Taxonomy" id="1660198"/>
    <lineage>
        <taxon>Bacteria</taxon>
        <taxon>Bacillati</taxon>
        <taxon>Actinomycetota</taxon>
        <taxon>Actinomycetes</taxon>
        <taxon>Micrococcales</taxon>
        <taxon>Dermacoccaceae</taxon>
        <taxon>Leekyejoonella</taxon>
    </lineage>
</organism>
<dbReference type="GO" id="GO:0005886">
    <property type="term" value="C:plasma membrane"/>
    <property type="evidence" value="ECO:0007669"/>
    <property type="project" value="UniProtKB-SubCell"/>
</dbReference>
<feature type="transmembrane region" description="Helical" evidence="5">
    <location>
        <begin position="442"/>
        <end position="464"/>
    </location>
</feature>
<evidence type="ECO:0000313" key="8">
    <source>
        <dbReference type="Proteomes" id="UP000320244"/>
    </source>
</evidence>
<feature type="transmembrane region" description="Helical" evidence="5">
    <location>
        <begin position="55"/>
        <end position="73"/>
    </location>
</feature>
<feature type="transmembrane region" description="Helical" evidence="5">
    <location>
        <begin position="17"/>
        <end position="43"/>
    </location>
</feature>
<feature type="transmembrane region" description="Helical" evidence="5">
    <location>
        <begin position="170"/>
        <end position="191"/>
    </location>
</feature>
<evidence type="ECO:0000256" key="2">
    <source>
        <dbReference type="ARBA" id="ARBA00022692"/>
    </source>
</evidence>
<comment type="caution">
    <text evidence="7">The sequence shown here is derived from an EMBL/GenBank/DDBJ whole genome shotgun (WGS) entry which is preliminary data.</text>
</comment>
<dbReference type="SUPFAM" id="SSF103473">
    <property type="entry name" value="MFS general substrate transporter"/>
    <property type="match status" value="1"/>
</dbReference>
<evidence type="ECO:0000313" key="7">
    <source>
        <dbReference type="EMBL" id="TWP38966.1"/>
    </source>
</evidence>
<keyword evidence="3 5" id="KW-1133">Transmembrane helix</keyword>
<feature type="transmembrane region" description="Helical" evidence="5">
    <location>
        <begin position="368"/>
        <end position="390"/>
    </location>
</feature>
<feature type="transmembrane region" description="Helical" evidence="5">
    <location>
        <begin position="113"/>
        <end position="130"/>
    </location>
</feature>
<feature type="transmembrane region" description="Helical" evidence="5">
    <location>
        <begin position="272"/>
        <end position="291"/>
    </location>
</feature>
<evidence type="ECO:0000259" key="6">
    <source>
        <dbReference type="PROSITE" id="PS50850"/>
    </source>
</evidence>
<feature type="transmembrane region" description="Helical" evidence="5">
    <location>
        <begin position="203"/>
        <end position="222"/>
    </location>
</feature>
<sequence>MSTAAQTHGPVSARPPALVITVLGFCGIVVALMQTLIVPLVPILPRILHASPANASWAITATLLSGAVVTPIAGRLGDMFGKRRILLISLAALIVGSVICALGTTLIPVVVGRVLQGAATGVIPLGISIMRDELPAERVGSAMAIMSATLGVGGAIGMPVAAVIAEKADWHTLFWVSGGLGVLSLLVVITLIPESSVTSRGSFDYLGAVGLSAALVALLLAITKGNDWGWSSDLTLGLLAASVVLLVLWGAYELRRTQPLVDLRVSARRQVLFTNLASVAVGFAMYGMSLIPSQILMAPKATGYGMGLSMVQAGLMLTPSGLAMFALSPMSARISARSGPRTSLLTGALVIMVGYILTLVLRDNPAELMVAMIVVGGGIGIAYAAMPALIMSSVPLHETAAANGLNSLMRAVGTSLSAAAISVVLAARTMSLGPAKVPAGSGFTIAIWITIVACALTIGLTLLIPCRASEAAPVLVEAESEPVAG</sequence>
<dbReference type="InterPro" id="IPR036259">
    <property type="entry name" value="MFS_trans_sf"/>
</dbReference>
<evidence type="ECO:0000256" key="4">
    <source>
        <dbReference type="ARBA" id="ARBA00023136"/>
    </source>
</evidence>
<dbReference type="CDD" id="cd17504">
    <property type="entry name" value="MFS_MMR_MDR_like"/>
    <property type="match status" value="1"/>
</dbReference>
<dbReference type="GO" id="GO:0022857">
    <property type="term" value="F:transmembrane transporter activity"/>
    <property type="evidence" value="ECO:0007669"/>
    <property type="project" value="InterPro"/>
</dbReference>
<feature type="domain" description="Major facilitator superfamily (MFS) profile" evidence="6">
    <location>
        <begin position="19"/>
        <end position="469"/>
    </location>
</feature>
<dbReference type="PANTHER" id="PTHR42718:SF35">
    <property type="entry name" value="BLL0718 PROTEIN"/>
    <property type="match status" value="1"/>
</dbReference>
<evidence type="ECO:0000256" key="1">
    <source>
        <dbReference type="ARBA" id="ARBA00004651"/>
    </source>
</evidence>
<dbReference type="OrthoDB" id="4484751at2"/>
<gene>
    <name evidence="7" type="ORF">FGL98_00790</name>
</gene>
<evidence type="ECO:0000256" key="5">
    <source>
        <dbReference type="SAM" id="Phobius"/>
    </source>
</evidence>
<dbReference type="AlphaFoldDB" id="A0A563E8X1"/>
<dbReference type="RefSeq" id="WP_146314748.1">
    <property type="nucleotide sequence ID" value="NZ_VCQV01000001.1"/>
</dbReference>
<dbReference type="Proteomes" id="UP000320244">
    <property type="component" value="Unassembled WGS sequence"/>
</dbReference>
<proteinExistence type="predicted"/>
<dbReference type="Gene3D" id="1.20.1250.20">
    <property type="entry name" value="MFS general substrate transporter like domains"/>
    <property type="match status" value="2"/>
</dbReference>
<reference evidence="7 8" key="2">
    <citation type="submission" date="2019-08" db="EMBL/GenBank/DDBJ databases">
        <title>Jejuicoccus antrihumi gen. nov., sp. nov., a new member of the family Dermacoccaceae isolated from a cave.</title>
        <authorList>
            <person name="Schumann P."/>
            <person name="Kim I.S."/>
        </authorList>
    </citation>
    <scope>NUCLEOTIDE SEQUENCE [LARGE SCALE GENOMIC DNA]</scope>
    <source>
        <strain evidence="7 8">C5-26</strain>
    </source>
</reference>
<keyword evidence="8" id="KW-1185">Reference proteome</keyword>
<dbReference type="InterPro" id="IPR020846">
    <property type="entry name" value="MFS_dom"/>
</dbReference>
<protein>
    <submittedName>
        <fullName evidence="7">MFS transporter</fullName>
    </submittedName>
</protein>
<keyword evidence="4 5" id="KW-0472">Membrane</keyword>
<feature type="transmembrane region" description="Helical" evidence="5">
    <location>
        <begin position="234"/>
        <end position="252"/>
    </location>
</feature>